<organism evidence="2">
    <name type="scientific">Rhizophora mucronata</name>
    <name type="common">Asiatic mangrove</name>
    <dbReference type="NCBI Taxonomy" id="61149"/>
    <lineage>
        <taxon>Eukaryota</taxon>
        <taxon>Viridiplantae</taxon>
        <taxon>Streptophyta</taxon>
        <taxon>Embryophyta</taxon>
        <taxon>Tracheophyta</taxon>
        <taxon>Spermatophyta</taxon>
        <taxon>Magnoliopsida</taxon>
        <taxon>eudicotyledons</taxon>
        <taxon>Gunneridae</taxon>
        <taxon>Pentapetalae</taxon>
        <taxon>rosids</taxon>
        <taxon>fabids</taxon>
        <taxon>Malpighiales</taxon>
        <taxon>Rhizophoraceae</taxon>
        <taxon>Rhizophora</taxon>
    </lineage>
</organism>
<evidence type="ECO:0000256" key="1">
    <source>
        <dbReference type="SAM" id="Phobius"/>
    </source>
</evidence>
<accession>A0A2P2PP82</accession>
<dbReference type="AlphaFoldDB" id="A0A2P2PP82"/>
<feature type="transmembrane region" description="Helical" evidence="1">
    <location>
        <begin position="35"/>
        <end position="53"/>
    </location>
</feature>
<protein>
    <submittedName>
        <fullName evidence="2">Uncharacterized protein</fullName>
    </submittedName>
</protein>
<name>A0A2P2PP82_RHIMU</name>
<keyword evidence="1" id="KW-0472">Membrane</keyword>
<keyword evidence="1" id="KW-0812">Transmembrane</keyword>
<dbReference type="EMBL" id="GGEC01076086">
    <property type="protein sequence ID" value="MBX56570.1"/>
    <property type="molecule type" value="Transcribed_RNA"/>
</dbReference>
<evidence type="ECO:0000313" key="2">
    <source>
        <dbReference type="EMBL" id="MBX56570.1"/>
    </source>
</evidence>
<keyword evidence="1" id="KW-1133">Transmembrane helix</keyword>
<sequence length="54" mass="6109">MNFHKAFFSLWSLTQNRSDPPTGHTAFLCTLHNNSVIPIPISDLLLLLLILIYA</sequence>
<proteinExistence type="predicted"/>
<reference evidence="2" key="1">
    <citation type="submission" date="2018-02" db="EMBL/GenBank/DDBJ databases">
        <title>Rhizophora mucronata_Transcriptome.</title>
        <authorList>
            <person name="Meera S.P."/>
            <person name="Sreeshan A."/>
            <person name="Augustine A."/>
        </authorList>
    </citation>
    <scope>NUCLEOTIDE SEQUENCE</scope>
    <source>
        <tissue evidence="2">Leaf</tissue>
    </source>
</reference>